<dbReference type="Proteomes" id="UP000000876">
    <property type="component" value="Segment"/>
</dbReference>
<reference evidence="1 2" key="1">
    <citation type="journal article" date="2001" name="J. Bacteriol.">
        <title>Phylogeny of the major head and tail genes of the wide-ranging T4-type bacteriophages.</title>
        <authorList>
            <person name="Tetart F."/>
            <person name="Desplats C."/>
            <person name="Kutateladze M."/>
            <person name="Monod C."/>
            <person name="Ackermann H.W."/>
            <person name="Krisch H.M."/>
        </authorList>
    </citation>
    <scope>NUCLEOTIDE SEQUENCE [LARGE SCALE GENOMIC DNA]</scope>
</reference>
<organism evidence="1 2">
    <name type="scientific">Escherichia phage RB69</name>
    <name type="common">Bacteriophage RB69</name>
    <dbReference type="NCBI Taxonomy" id="12353"/>
    <lineage>
        <taxon>Viruses</taxon>
        <taxon>Duplodnaviria</taxon>
        <taxon>Heunggongvirae</taxon>
        <taxon>Uroviricota</taxon>
        <taxon>Caudoviricetes</taxon>
        <taxon>Pantevenvirales</taxon>
        <taxon>Straboviridae</taxon>
        <taxon>Tevenvirinae</taxon>
        <taxon>Mosigvirus</taxon>
        <taxon>Mosigvirus RB69</taxon>
    </lineage>
</organism>
<gene>
    <name evidence="1" type="primary">RB69ORF156c</name>
</gene>
<evidence type="ECO:0000313" key="2">
    <source>
        <dbReference type="Proteomes" id="UP000000876"/>
    </source>
</evidence>
<dbReference type="KEGG" id="vg:1494272"/>
<reference evidence="1 2" key="2">
    <citation type="submission" date="2003-05" db="EMBL/GenBank/DDBJ databases">
        <title>Enterobacteria phage RB69 complete genome.</title>
        <authorList>
            <person name="Petrov V."/>
            <person name="Nolan J."/>
            <person name="Chin D."/>
            <person name="Letarov A."/>
            <person name="Krisch H.M."/>
            <person name="Karam J.D."/>
        </authorList>
    </citation>
    <scope>NUCLEOTIDE SEQUENCE [LARGE SCALE GENOMIC DNA]</scope>
</reference>
<dbReference type="RefSeq" id="NP_861846.1">
    <property type="nucleotide sequence ID" value="NC_004928.1"/>
</dbReference>
<keyword evidence="2" id="KW-1185">Reference proteome</keyword>
<evidence type="ECO:0000313" key="1">
    <source>
        <dbReference type="EMBL" id="AAP76055.1"/>
    </source>
</evidence>
<protein>
    <submittedName>
        <fullName evidence="1">Uncharacterized protein RB69ORF156c</fullName>
    </submittedName>
</protein>
<proteinExistence type="predicted"/>
<accession>Q7Y4Z2</accession>
<organismHost>
    <name type="scientific">Escherichia coli</name>
    <dbReference type="NCBI Taxonomy" id="562"/>
</organismHost>
<dbReference type="EMBL" id="AY303349">
    <property type="protein sequence ID" value="AAP76055.1"/>
    <property type="molecule type" value="Genomic_DNA"/>
</dbReference>
<dbReference type="OrthoDB" id="17419at10239"/>
<sequence>MKTYQEFIAEATKADKNFVINTNGPLDDEYANAIIKSISNQGVEVTNFEYKKNDTYMVISIKKGSKAKIKSAFGVMRVDQIDNHDFSQTGVKRQNTISSKGIKYFTTR</sequence>
<name>Q7Y4Z2_BPR69</name>